<dbReference type="InterPro" id="IPR036457">
    <property type="entry name" value="PPM-type-like_dom_sf"/>
</dbReference>
<sequence length="346" mass="37462">MHLITQQTMADKNNTHVVRSRLRAVSRRMGFPDVRMERIQIVASELMSNQIKFAGGAGFIQIWEHSLPEPALDLFALDFGPGIGNLSLAMTDGYSTAGTLGKGLGSIHRASDLSDIYTRPAAPGLRQWCGTAIWVRFRTPHSTHRIVPPEIRTGGFLRALRDNLLNGDSLSGQGNQRFFNWVHLDGLGHGSSAAVTSESLHGLPSPGQDPVEILTILNRRLAGTRGAMGLAVRMDMHKKTADYAGIGDLSLSCHKGQKKLQPRFPGGVLGRAPGWPGTGSFTLDNDTLLFSSSDGIRQNPGLEDFPGLLSCHPQLIAYVTGNLMGRDGDDKSLALVLCRKPETIQP</sequence>
<keyword evidence="3" id="KW-1185">Reference proteome</keyword>
<organism evidence="2 3">
    <name type="scientific">Desulfobotulus pelophilus</name>
    <dbReference type="NCBI Taxonomy" id="2823377"/>
    <lineage>
        <taxon>Bacteria</taxon>
        <taxon>Pseudomonadati</taxon>
        <taxon>Thermodesulfobacteriota</taxon>
        <taxon>Desulfobacteria</taxon>
        <taxon>Desulfobacterales</taxon>
        <taxon>Desulfobacteraceae</taxon>
        <taxon>Desulfobotulus</taxon>
    </lineage>
</organism>
<dbReference type="PANTHER" id="PTHR35801:SF1">
    <property type="entry name" value="PHOSPHOSERINE PHOSPHATASE RSBX"/>
    <property type="match status" value="1"/>
</dbReference>
<dbReference type="PANTHER" id="PTHR35801">
    <property type="entry name" value="PHOSPHOSERINE PHOSPHATASE RSBX"/>
    <property type="match status" value="1"/>
</dbReference>
<accession>A0ABT3N5Q5</accession>
<evidence type="ECO:0000313" key="3">
    <source>
        <dbReference type="Proteomes" id="UP001209681"/>
    </source>
</evidence>
<evidence type="ECO:0000313" key="2">
    <source>
        <dbReference type="EMBL" id="MCW7752793.1"/>
    </source>
</evidence>
<feature type="domain" description="PPM-type phosphatase" evidence="1">
    <location>
        <begin position="184"/>
        <end position="299"/>
    </location>
</feature>
<dbReference type="Proteomes" id="UP001209681">
    <property type="component" value="Unassembled WGS sequence"/>
</dbReference>
<dbReference type="InterPro" id="IPR036890">
    <property type="entry name" value="HATPase_C_sf"/>
</dbReference>
<reference evidence="2 3" key="1">
    <citation type="submission" date="2022-11" db="EMBL/GenBank/DDBJ databases">
        <title>Desulfobotulus tamanensis H1 sp. nov. - anaerobic, alkaliphilic, sulphate reducing bacterium isolated from terrestrial mud volcano.</title>
        <authorList>
            <person name="Frolova A."/>
            <person name="Merkel A.Y."/>
            <person name="Slobodkin A.I."/>
        </authorList>
    </citation>
    <scope>NUCLEOTIDE SEQUENCE [LARGE SCALE GENOMIC DNA]</scope>
    <source>
        <strain evidence="2 3">H1</strain>
    </source>
</reference>
<evidence type="ECO:0000259" key="1">
    <source>
        <dbReference type="Pfam" id="PF07228"/>
    </source>
</evidence>
<gene>
    <name evidence="2" type="ORF">OOT00_02190</name>
</gene>
<dbReference type="Gene3D" id="3.60.40.10">
    <property type="entry name" value="PPM-type phosphatase domain"/>
    <property type="match status" value="1"/>
</dbReference>
<name>A0ABT3N5Q5_9BACT</name>
<dbReference type="Pfam" id="PF07228">
    <property type="entry name" value="SpoIIE"/>
    <property type="match status" value="1"/>
</dbReference>
<protein>
    <submittedName>
        <fullName evidence="2">SpoIIE family protein phosphatase</fullName>
    </submittedName>
</protein>
<proteinExistence type="predicted"/>
<dbReference type="RefSeq" id="WP_265423656.1">
    <property type="nucleotide sequence ID" value="NZ_JAPFPW010000002.1"/>
</dbReference>
<comment type="caution">
    <text evidence="2">The sequence shown here is derived from an EMBL/GenBank/DDBJ whole genome shotgun (WGS) entry which is preliminary data.</text>
</comment>
<dbReference type="InterPro" id="IPR001932">
    <property type="entry name" value="PPM-type_phosphatase-like_dom"/>
</dbReference>
<dbReference type="EMBL" id="JAPFPW010000002">
    <property type="protein sequence ID" value="MCW7752793.1"/>
    <property type="molecule type" value="Genomic_DNA"/>
</dbReference>
<dbReference type="InterPro" id="IPR039248">
    <property type="entry name" value="Ptase_RsbX"/>
</dbReference>
<dbReference type="Gene3D" id="3.30.565.10">
    <property type="entry name" value="Histidine kinase-like ATPase, C-terminal domain"/>
    <property type="match status" value="1"/>
</dbReference>